<proteinExistence type="predicted"/>
<protein>
    <submittedName>
        <fullName evidence="1">Uncharacterized protein</fullName>
    </submittedName>
</protein>
<dbReference type="EMBL" id="MN740943">
    <property type="protein sequence ID" value="QHU18925.1"/>
    <property type="molecule type" value="Genomic_DNA"/>
</dbReference>
<evidence type="ECO:0000313" key="1">
    <source>
        <dbReference type="EMBL" id="QHU18925.1"/>
    </source>
</evidence>
<accession>A0A6C0KLQ5</accession>
<organism evidence="1">
    <name type="scientific">viral metagenome</name>
    <dbReference type="NCBI Taxonomy" id="1070528"/>
    <lineage>
        <taxon>unclassified sequences</taxon>
        <taxon>metagenomes</taxon>
        <taxon>organismal metagenomes</taxon>
    </lineage>
</organism>
<dbReference type="AlphaFoldDB" id="A0A6C0KLQ5"/>
<name>A0A6C0KLQ5_9ZZZZ</name>
<reference evidence="1" key="1">
    <citation type="journal article" date="2020" name="Nature">
        <title>Giant virus diversity and host interactions through global metagenomics.</title>
        <authorList>
            <person name="Schulz F."/>
            <person name="Roux S."/>
            <person name="Paez-Espino D."/>
            <person name="Jungbluth S."/>
            <person name="Walsh D.A."/>
            <person name="Denef V.J."/>
            <person name="McMahon K.D."/>
            <person name="Konstantinidis K.T."/>
            <person name="Eloe-Fadrosh E.A."/>
            <person name="Kyrpides N.C."/>
            <person name="Woyke T."/>
        </authorList>
    </citation>
    <scope>NUCLEOTIDE SEQUENCE</scope>
    <source>
        <strain evidence="1">GVMAG-S-3300013014-104</strain>
    </source>
</reference>
<sequence>MKGKYTRLEMFGAITSFCIKNDLHITYLERTKKAELEAIIIKYDINVEELLFEKAEAHKNAVNGFQNITNKAFEDFTDKIQILVDRTKMLVSLLNDEQKEKYKEYCESQILK</sequence>